<dbReference type="AlphaFoldDB" id="A0A059DZG5"/>
<dbReference type="PANTHER" id="PTHR43102">
    <property type="entry name" value="SLR1143 PROTEIN"/>
    <property type="match status" value="1"/>
</dbReference>
<sequence length="364" mass="39371">MEAAAHPNQALRLETLRKYDILDTEREPEFDEVVELASRICNVPISVVNLIDKERQWFKAEVGIGARETPLATSICSHVILSEDYVEIHDTQLDPRTADNELCTPADGLRFYAGALLKAPNGLPIGTLCVLDNKPNALDDFQKSTLLTLARQVMRELDLRLALKNQKILRNEMDHRVKNSLQSVASLVRVYKSRARPGVDMTEAFDAIGRRIEATAALHELLHDSPLENAVSLDAFLGHIAQLLEDSAPPGVRVHCEAGAVDIPTSTASAIAVIVSEFVANSIKHAFSDGQPGEIWIKGSGQVEGGLEILCEDNGGAAKRPEPAPGSVSGLGKRIMAASAAQIGAHLENGPTETGYRMRVSLPA</sequence>
<dbReference type="Gene3D" id="3.30.565.10">
    <property type="entry name" value="Histidine kinase-like ATPase, C-terminal domain"/>
    <property type="match status" value="1"/>
</dbReference>
<dbReference type="PANTHER" id="PTHR43102:SF2">
    <property type="entry name" value="GAF DOMAIN-CONTAINING PROTEIN"/>
    <property type="match status" value="1"/>
</dbReference>
<dbReference type="PATRIC" id="fig|1280948.3.peg.2820"/>
<dbReference type="SMART" id="SM00065">
    <property type="entry name" value="GAF"/>
    <property type="match status" value="1"/>
</dbReference>
<dbReference type="Pfam" id="PF07568">
    <property type="entry name" value="HisKA_2"/>
    <property type="match status" value="1"/>
</dbReference>
<dbReference type="InterPro" id="IPR036890">
    <property type="entry name" value="HATPase_C_sf"/>
</dbReference>
<dbReference type="InterPro" id="IPR003018">
    <property type="entry name" value="GAF"/>
</dbReference>
<dbReference type="Pfam" id="PF01590">
    <property type="entry name" value="GAF"/>
    <property type="match status" value="1"/>
</dbReference>
<organism evidence="2 3">
    <name type="scientific">Hyphomonas atlantica</name>
    <dbReference type="NCBI Taxonomy" id="1280948"/>
    <lineage>
        <taxon>Bacteria</taxon>
        <taxon>Pseudomonadati</taxon>
        <taxon>Pseudomonadota</taxon>
        <taxon>Alphaproteobacteria</taxon>
        <taxon>Hyphomonadales</taxon>
        <taxon>Hyphomonadaceae</taxon>
        <taxon>Hyphomonas</taxon>
    </lineage>
</organism>
<evidence type="ECO:0000259" key="1">
    <source>
        <dbReference type="SMART" id="SM00065"/>
    </source>
</evidence>
<gene>
    <name evidence="2" type="ORF">HY36_08525</name>
</gene>
<dbReference type="SUPFAM" id="SSF55874">
    <property type="entry name" value="ATPase domain of HSP90 chaperone/DNA topoisomerase II/histidine kinase"/>
    <property type="match status" value="1"/>
</dbReference>
<dbReference type="Proteomes" id="UP000024547">
    <property type="component" value="Unassembled WGS sequence"/>
</dbReference>
<dbReference type="OrthoDB" id="9816309at2"/>
<comment type="caution">
    <text evidence="2">The sequence shown here is derived from an EMBL/GenBank/DDBJ whole genome shotgun (WGS) entry which is preliminary data.</text>
</comment>
<evidence type="ECO:0000313" key="3">
    <source>
        <dbReference type="Proteomes" id="UP000024547"/>
    </source>
</evidence>
<dbReference type="EMBL" id="AWFH01000045">
    <property type="protein sequence ID" value="KCZ59311.1"/>
    <property type="molecule type" value="Genomic_DNA"/>
</dbReference>
<dbReference type="InterPro" id="IPR011495">
    <property type="entry name" value="Sig_transdc_His_kin_sub2_dim/P"/>
</dbReference>
<name>A0A059DZG5_9PROT</name>
<dbReference type="eggNOG" id="COG3920">
    <property type="taxonomic scope" value="Bacteria"/>
</dbReference>
<protein>
    <recommendedName>
        <fullName evidence="1">GAF domain-containing protein</fullName>
    </recommendedName>
</protein>
<feature type="domain" description="GAF" evidence="1">
    <location>
        <begin position="25"/>
        <end position="167"/>
    </location>
</feature>
<keyword evidence="3" id="KW-1185">Reference proteome</keyword>
<reference evidence="2 3" key="1">
    <citation type="journal article" date="2014" name="Antonie Van Leeuwenhoek">
        <title>Hyphomonas beringensis sp. nov. and Hyphomonas chukchiensis sp. nov., isolated from surface seawater of the Bering Sea and Chukchi Sea.</title>
        <authorList>
            <person name="Li C."/>
            <person name="Lai Q."/>
            <person name="Li G."/>
            <person name="Dong C."/>
            <person name="Wang J."/>
            <person name="Liao Y."/>
            <person name="Shao Z."/>
        </authorList>
    </citation>
    <scope>NUCLEOTIDE SEQUENCE [LARGE SCALE GENOMIC DNA]</scope>
    <source>
        <strain evidence="2 3">22II1-22F38</strain>
    </source>
</reference>
<proteinExistence type="predicted"/>
<dbReference type="STRING" id="1280948.HY36_08525"/>
<accession>A0A059DZG5</accession>
<evidence type="ECO:0000313" key="2">
    <source>
        <dbReference type="EMBL" id="KCZ59311.1"/>
    </source>
</evidence>
<dbReference type="SUPFAM" id="SSF55781">
    <property type="entry name" value="GAF domain-like"/>
    <property type="match status" value="1"/>
</dbReference>
<dbReference type="InterPro" id="IPR029016">
    <property type="entry name" value="GAF-like_dom_sf"/>
</dbReference>
<dbReference type="eggNOG" id="COG2203">
    <property type="taxonomic scope" value="Bacteria"/>
</dbReference>
<dbReference type="RefSeq" id="WP_035553967.1">
    <property type="nucleotide sequence ID" value="NZ_AWFH01000045.1"/>
</dbReference>
<dbReference type="Gene3D" id="3.30.450.40">
    <property type="match status" value="1"/>
</dbReference>